<reference evidence="2 3" key="1">
    <citation type="submission" date="2020-02" db="EMBL/GenBank/DDBJ databases">
        <title>The WGS of Modestobacter muralis DSM 100205.</title>
        <authorList>
            <person name="Jiang Z."/>
        </authorList>
    </citation>
    <scope>NUCLEOTIDE SEQUENCE [LARGE SCALE GENOMIC DNA]</scope>
    <source>
        <strain evidence="2 3">DSM 100205</strain>
    </source>
</reference>
<dbReference type="Proteomes" id="UP000471152">
    <property type="component" value="Unassembled WGS sequence"/>
</dbReference>
<dbReference type="AlphaFoldDB" id="A0A6P0H209"/>
<sequence>MTDDDALADSSPTNGSPLALITCPTCDSEDINGTPQPDSRLLIHCNDCGNEWLRGEARRDPARPAVQTSESLHATFPTAADVRPDVRERVMLLTSEFLMERPEPDPAVAAYRERYAALFTREGLSSATSEQLLHFANSTTVADPGNISGFNRAWKTAGPDKAATQVRATIEYLLFGPESLKLEDRMTHLVDGTKKGLGFPSFKESLLTKVLCVVEPERFLPIVKYSAAAGGKKELVKAVFELDLPPVEKSAWTVGRLAVWSNDLLRSLVGNELPDLQEAARFLQWAKTQPVLSRS</sequence>
<gene>
    <name evidence="2" type="ORF">G3R41_00990</name>
</gene>
<protein>
    <submittedName>
        <fullName evidence="2">Uncharacterized protein</fullName>
    </submittedName>
</protein>
<evidence type="ECO:0000313" key="2">
    <source>
        <dbReference type="EMBL" id="NEN49519.1"/>
    </source>
</evidence>
<comment type="caution">
    <text evidence="2">The sequence shown here is derived from an EMBL/GenBank/DDBJ whole genome shotgun (WGS) entry which is preliminary data.</text>
</comment>
<accession>A0A6P0H209</accession>
<organism evidence="2 3">
    <name type="scientific">Modestobacter muralis</name>
    <dbReference type="NCBI Taxonomy" id="1608614"/>
    <lineage>
        <taxon>Bacteria</taxon>
        <taxon>Bacillati</taxon>
        <taxon>Actinomycetota</taxon>
        <taxon>Actinomycetes</taxon>
        <taxon>Geodermatophilales</taxon>
        <taxon>Geodermatophilaceae</taxon>
        <taxon>Modestobacter</taxon>
    </lineage>
</organism>
<feature type="region of interest" description="Disordered" evidence="1">
    <location>
        <begin position="59"/>
        <end position="79"/>
    </location>
</feature>
<evidence type="ECO:0000256" key="1">
    <source>
        <dbReference type="SAM" id="MobiDB-lite"/>
    </source>
</evidence>
<name>A0A6P0H209_9ACTN</name>
<evidence type="ECO:0000313" key="3">
    <source>
        <dbReference type="Proteomes" id="UP000471152"/>
    </source>
</evidence>
<dbReference type="EMBL" id="JAAGWB010000003">
    <property type="protein sequence ID" value="NEN49519.1"/>
    <property type="molecule type" value="Genomic_DNA"/>
</dbReference>
<dbReference type="RefSeq" id="WP_211660548.1">
    <property type="nucleotide sequence ID" value="NZ_JAAGWH010000003.1"/>
</dbReference>
<proteinExistence type="predicted"/>